<keyword evidence="3" id="KW-1003">Cell membrane</keyword>
<evidence type="ECO:0000256" key="3">
    <source>
        <dbReference type="ARBA" id="ARBA00022475"/>
    </source>
</evidence>
<dbReference type="RefSeq" id="WP_206903076.1">
    <property type="nucleotide sequence ID" value="NZ_JAFLVT010000007.1"/>
</dbReference>
<dbReference type="EMBL" id="JAFLVT010000007">
    <property type="protein sequence ID" value="MBO0448870.1"/>
    <property type="molecule type" value="Genomic_DNA"/>
</dbReference>
<reference evidence="7 8" key="1">
    <citation type="submission" date="2021-03" db="EMBL/GenBank/DDBJ databases">
        <title>Enterococcal diversity collection.</title>
        <authorList>
            <person name="Gilmore M.S."/>
            <person name="Schwartzman J."/>
            <person name="Van Tyne D."/>
            <person name="Martin M."/>
            <person name="Earl A.M."/>
            <person name="Manson A.L."/>
            <person name="Straub T."/>
            <person name="Salamzade R."/>
            <person name="Saavedra J."/>
            <person name="Lebreton F."/>
            <person name="Prichula J."/>
            <person name="Schaufler K."/>
            <person name="Gaca A."/>
            <person name="Sgardioli B."/>
            <person name="Wagenaar J."/>
            <person name="Strong T."/>
        </authorList>
    </citation>
    <scope>NUCLEOTIDE SEQUENCE [LARGE SCALE GENOMIC DNA]</scope>
    <source>
        <strain evidence="7 8">MJM12</strain>
    </source>
</reference>
<dbReference type="Gene3D" id="3.40.50.12580">
    <property type="match status" value="1"/>
</dbReference>
<dbReference type="Proteomes" id="UP000664256">
    <property type="component" value="Unassembled WGS sequence"/>
</dbReference>
<comment type="caution">
    <text evidence="7">The sequence shown here is derived from an EMBL/GenBank/DDBJ whole genome shotgun (WGS) entry which is preliminary data.</text>
</comment>
<evidence type="ECO:0000256" key="4">
    <source>
        <dbReference type="ARBA" id="ARBA00022679"/>
    </source>
</evidence>
<dbReference type="SUPFAM" id="SSF53756">
    <property type="entry name" value="UDP-Glycosyltransferase/glycogen phosphorylase"/>
    <property type="match status" value="1"/>
</dbReference>
<keyword evidence="4" id="KW-0808">Transferase</keyword>
<keyword evidence="8" id="KW-1185">Reference proteome</keyword>
<dbReference type="InterPro" id="IPR043149">
    <property type="entry name" value="TagF_N"/>
</dbReference>
<dbReference type="InterPro" id="IPR007554">
    <property type="entry name" value="Glycerophosphate_synth"/>
</dbReference>
<protein>
    <submittedName>
        <fullName evidence="7">CDP-glycerol glycerophosphotransferase family protein</fullName>
    </submittedName>
</protein>
<dbReference type="PANTHER" id="PTHR37316:SF3">
    <property type="entry name" value="TEICHOIC ACID GLYCEROL-PHOSPHATE TRANSFERASE"/>
    <property type="match status" value="1"/>
</dbReference>
<evidence type="ECO:0000256" key="2">
    <source>
        <dbReference type="ARBA" id="ARBA00010488"/>
    </source>
</evidence>
<evidence type="ECO:0000313" key="8">
    <source>
        <dbReference type="Proteomes" id="UP000664256"/>
    </source>
</evidence>
<dbReference type="Pfam" id="PF04464">
    <property type="entry name" value="Glyphos_transf"/>
    <property type="match status" value="1"/>
</dbReference>
<evidence type="ECO:0000256" key="6">
    <source>
        <dbReference type="ARBA" id="ARBA00023136"/>
    </source>
</evidence>
<dbReference type="InterPro" id="IPR051612">
    <property type="entry name" value="Teichoic_Acid_Biosynth"/>
</dbReference>
<name>A0ABS3H5X9_9ENTE</name>
<gene>
    <name evidence="7" type="ORF">JZO76_04900</name>
</gene>
<proteinExistence type="inferred from homology"/>
<dbReference type="PANTHER" id="PTHR37316">
    <property type="entry name" value="TEICHOIC ACID GLYCEROL-PHOSPHATE PRIMASE"/>
    <property type="match status" value="1"/>
</dbReference>
<comment type="similarity">
    <text evidence="2">Belongs to the CDP-glycerol glycerophosphotransferase family.</text>
</comment>
<sequence length="391" mass="46738">MIKKVISRIYRIFFNIIASLFPVKKKSVLFESFNGKLPSDNPYYIYLELKKQQLDWDLVWGVKPSLYDKAKKEFPDFKFIKRFSLKWLFFTPRSQFWVFNARMPHWLKKNKGTTYIQTWHGTPLKKLGLDIETVSMPGTDNSVYKREFIFESSRWDYLIAPNEYSKKIFKRAFGFKNKFLDTGYPRNDILVQKKNDDNYKRQLKKRILGKEDGRVILYAPTWRDDYFISKGNYKFYMPFDLEQIVSILNPSDIFIIRPHYLVGDTIDITGFERNVKVCLEEDINELYLISDMMITDYSSVMFDYAILERPMMFYPYDIEHYQEELRGFYFDYNEVPGPIVTDTPSFYEQLKYFCRTGLSREHEGKIQAFNLMFAGWELGDASQKVSQIVKN</sequence>
<dbReference type="Gene3D" id="3.40.50.11820">
    <property type="match status" value="1"/>
</dbReference>
<evidence type="ECO:0000256" key="5">
    <source>
        <dbReference type="ARBA" id="ARBA00022944"/>
    </source>
</evidence>
<organism evidence="7 8">
    <name type="scientific">Candidatus Enterococcus myersii</name>
    <dbReference type="NCBI Taxonomy" id="2815322"/>
    <lineage>
        <taxon>Bacteria</taxon>
        <taxon>Bacillati</taxon>
        <taxon>Bacillota</taxon>
        <taxon>Bacilli</taxon>
        <taxon>Lactobacillales</taxon>
        <taxon>Enterococcaceae</taxon>
        <taxon>Enterococcus</taxon>
    </lineage>
</organism>
<keyword evidence="5" id="KW-0777">Teichoic acid biosynthesis</keyword>
<keyword evidence="6" id="KW-0472">Membrane</keyword>
<evidence type="ECO:0000313" key="7">
    <source>
        <dbReference type="EMBL" id="MBO0448870.1"/>
    </source>
</evidence>
<comment type="subcellular location">
    <subcellularLocation>
        <location evidence="1">Cell membrane</location>
        <topology evidence="1">Peripheral membrane protein</topology>
    </subcellularLocation>
</comment>
<evidence type="ECO:0000256" key="1">
    <source>
        <dbReference type="ARBA" id="ARBA00004202"/>
    </source>
</evidence>
<dbReference type="InterPro" id="IPR043148">
    <property type="entry name" value="TagF_C"/>
</dbReference>
<accession>A0ABS3H5X9</accession>